<evidence type="ECO:0000313" key="2">
    <source>
        <dbReference type="Proteomes" id="UP000085678"/>
    </source>
</evidence>
<feature type="region of interest" description="Disordered" evidence="1">
    <location>
        <begin position="1295"/>
        <end position="1321"/>
    </location>
</feature>
<feature type="compositionally biased region" description="Polar residues" evidence="1">
    <location>
        <begin position="41"/>
        <end position="54"/>
    </location>
</feature>
<accession>A0A1S3HC39</accession>
<keyword evidence="2" id="KW-1185">Reference proteome</keyword>
<feature type="compositionally biased region" description="Polar residues" evidence="1">
    <location>
        <begin position="1295"/>
        <end position="1317"/>
    </location>
</feature>
<organism evidence="2 3">
    <name type="scientific">Lingula anatina</name>
    <name type="common">Brachiopod</name>
    <name type="synonym">Lingula unguis</name>
    <dbReference type="NCBI Taxonomy" id="7574"/>
    <lineage>
        <taxon>Eukaryota</taxon>
        <taxon>Metazoa</taxon>
        <taxon>Spiralia</taxon>
        <taxon>Lophotrochozoa</taxon>
        <taxon>Brachiopoda</taxon>
        <taxon>Linguliformea</taxon>
        <taxon>Lingulata</taxon>
        <taxon>Lingulida</taxon>
        <taxon>Linguloidea</taxon>
        <taxon>Lingulidae</taxon>
        <taxon>Lingula</taxon>
    </lineage>
</organism>
<feature type="region of interest" description="Disordered" evidence="1">
    <location>
        <begin position="309"/>
        <end position="329"/>
    </location>
</feature>
<reference evidence="3" key="1">
    <citation type="submission" date="2025-08" db="UniProtKB">
        <authorList>
            <consortium name="RefSeq"/>
        </authorList>
    </citation>
    <scope>IDENTIFICATION</scope>
    <source>
        <tissue evidence="3">Gonads</tissue>
    </source>
</reference>
<gene>
    <name evidence="3" type="primary">LOC106153975</name>
</gene>
<name>A0A1S3HC39_LINAN</name>
<feature type="compositionally biased region" description="Basic and acidic residues" evidence="1">
    <location>
        <begin position="21"/>
        <end position="34"/>
    </location>
</feature>
<feature type="region of interest" description="Disordered" evidence="1">
    <location>
        <begin position="751"/>
        <end position="771"/>
    </location>
</feature>
<evidence type="ECO:0000256" key="1">
    <source>
        <dbReference type="SAM" id="MobiDB-lite"/>
    </source>
</evidence>
<feature type="region of interest" description="Disordered" evidence="1">
    <location>
        <begin position="95"/>
        <end position="118"/>
    </location>
</feature>
<dbReference type="RefSeq" id="XP_013383592.1">
    <property type="nucleotide sequence ID" value="XM_013528138.1"/>
</dbReference>
<evidence type="ECO:0000313" key="3">
    <source>
        <dbReference type="RefSeq" id="XP_013383592.1"/>
    </source>
</evidence>
<feature type="compositionally biased region" description="Basic and acidic residues" evidence="1">
    <location>
        <begin position="309"/>
        <end position="325"/>
    </location>
</feature>
<dbReference type="GeneID" id="106153975"/>
<feature type="region of interest" description="Disordered" evidence="1">
    <location>
        <begin position="523"/>
        <end position="546"/>
    </location>
</feature>
<proteinExistence type="predicted"/>
<dbReference type="KEGG" id="lak:106153975"/>
<dbReference type="InParanoid" id="A0A1S3HC39"/>
<feature type="region of interest" description="Disordered" evidence="1">
    <location>
        <begin position="1"/>
        <end position="55"/>
    </location>
</feature>
<feature type="compositionally biased region" description="Basic and acidic residues" evidence="1">
    <location>
        <begin position="523"/>
        <end position="539"/>
    </location>
</feature>
<protein>
    <submittedName>
        <fullName evidence="3">Uncharacterized protein LOC106153975</fullName>
    </submittedName>
</protein>
<dbReference type="Proteomes" id="UP000085678">
    <property type="component" value="Unplaced"/>
</dbReference>
<feature type="compositionally biased region" description="Basic and acidic residues" evidence="1">
    <location>
        <begin position="1"/>
        <end position="10"/>
    </location>
</feature>
<sequence length="1348" mass="152154">MEIPETKQLRESSIAKASDITADKEKQVKRYTDDGKEEVDSVNQNMKNVGQETSKIPCIQKRSSLTIEEDKIEPALPKTEAKKIQSILHVAETEDSGEFVGSTKEDRKKETLQSQSETMSLSVSPVDIDSNINLLRQSFHGKKLVFPDNVVSSIIEDLIDPSILLMGPLSKAHALKKDDMEQVPCIQKTTSMASEKLRIEPTLPETEAKNTKSLMEIPETKQLWESSIAKASDITADKEKQVKRYTDDGKEEVDSVNQNMKKVGQETSKIPCIQKRSSLTMEQDKIEPALPKTEAKKIQSILHVAETEHSGEFVGSTKEDRKKETLQSQSETMSLSVFPVDIDSNINLLRQSFHGKTLVFPDNVVSSIIEDLIDPSILLMGPLSKAHALKKDDMEQVPCIQKTTSVASEQLRIEPTLPETEAKNTKSLMEIAETKQLRESSIAKASDITTDKEKQVKRYTDDGKEEVDSVNQNMKKVGQETSKIPCIQKRSSLTMEQDKIEPALPKTEAKKIQSILHVAETEHSGEFVGSTKEDRKKETLQSQSETMSLSVSPVDIDSNINLLRQSFHGKTLVFPDNVVSSIIEDLIDPSILLMGPISKAETLEGTKELNARKHEVPVVETLNRERQIKTSPLENEVKTLQGEISKPPNLLAEKEVTAVTDSVEQRSYHPSLPTAVSNPEYNANDYVNQNAKKGDLGQGPCIQSSKQLKIEPILLETEAKTTKSFMEIPETKHLREPGILKASVVTVDKEKQVKRSTDDGKEEVDSVSQHMKKEGQVTSRILCIQKRYSLTVEQIKFEATLLEPEVDKCKPLKLRSDKAVVSKASLLKEREESQRNDVVQNQSAKKPYIPVLKHINREKTKPFTKGVKEQAEEYSNLVSEKQAMTKRKAQTAECMMKQTADSKQGVLAVEISPKENGHKNATGARPKRRAQTPSIWHSDIKQSVNNLATKQTEIEPSLLGTDANSEIDFRHVDPNRKAEKKKATRGHQLAEACNNGGAKMTKTEETLTKDKKGAQMQRESTEVDKACPSFTIRERCLEDFSTWYSDLYLTGGHLEQIHMKKFIEYQEMKSRRDKLLCVFHNSLRHLKTIARLAEIRVGNKHSNETCLKTAKTVREKWKRAAFRARHAALRELALIWDKADFTETSISRAPSISSATCSSTDQEEQSLDRRKSNASDIDKKRYISRQQDAALRDSEEYNRRAYFHSNMKLFKFVNFFQRQYILEHNFNEADFDYSDWDIINKCQQAHERKIRCSKIESGVSPEMERKRHTPCQEKKAPILQKDATPAQANTDLIHKQTSVETTLLPSSKSEDSNGNEATGQKINTIKKKKGRKNAVVLLSTRALQRYNL</sequence>
<feature type="region of interest" description="Disordered" evidence="1">
    <location>
        <begin position="1152"/>
        <end position="1174"/>
    </location>
</feature>